<comment type="caution">
    <text evidence="2">The sequence shown here is derived from an EMBL/GenBank/DDBJ whole genome shotgun (WGS) entry which is preliminary data.</text>
</comment>
<feature type="domain" description="Calcineurin-like phosphoesterase" evidence="1">
    <location>
        <begin position="1"/>
        <end position="197"/>
    </location>
</feature>
<proteinExistence type="predicted"/>
<gene>
    <name evidence="2" type="ORF">HMPREF0634_1363</name>
</gene>
<dbReference type="PANTHER" id="PTHR31302">
    <property type="entry name" value="TRANSMEMBRANE PROTEIN WITH METALLOPHOSPHOESTERASE DOMAIN-RELATED"/>
    <property type="match status" value="1"/>
</dbReference>
<evidence type="ECO:0000313" key="3">
    <source>
        <dbReference type="Proteomes" id="UP000003244"/>
    </source>
</evidence>
<dbReference type="STRING" id="596315.HMPREF0634_1363"/>
<dbReference type="GO" id="GO:0016787">
    <property type="term" value="F:hydrolase activity"/>
    <property type="evidence" value="ECO:0007669"/>
    <property type="project" value="InterPro"/>
</dbReference>
<dbReference type="SUPFAM" id="SSF56300">
    <property type="entry name" value="Metallo-dependent phosphatases"/>
    <property type="match status" value="1"/>
</dbReference>
<dbReference type="PIRSF" id="PIRSF033094">
    <property type="entry name" value="Pesterase_CT488"/>
    <property type="match status" value="1"/>
</dbReference>
<dbReference type="InterPro" id="IPR004843">
    <property type="entry name" value="Calcineurin-like_PHP"/>
</dbReference>
<dbReference type="Proteomes" id="UP000003244">
    <property type="component" value="Unassembled WGS sequence"/>
</dbReference>
<dbReference type="InterPro" id="IPR029052">
    <property type="entry name" value="Metallo-depent_PP-like"/>
</dbReference>
<evidence type="ECO:0000259" key="1">
    <source>
        <dbReference type="Pfam" id="PF00149"/>
    </source>
</evidence>
<sequence length="235" mass="27061">MKIFAIGDLHLSGSVDKPMNIFGDHWEGHDKKIFQDWSSRVSDRDVVLVVGDISWASKLKDARVDLDQIDKLPGKKYFIRGNHDYWWTTATGLNKLYGDNMIFMNTNFHKLGPYALCGTRGWLSPNEIKFDDKDEVIYKREAKRLEISLEGAKKAGYENYIVILHYPPTNEKFEDSLYMEVIKKYKPKYVIYGHLHGKDSFEGGLKGLHDGVSYHLVACDYLDFKLALIEDLGSE</sequence>
<dbReference type="GeneID" id="84801201"/>
<dbReference type="AlphaFoldDB" id="E0E4I6"/>
<organism evidence="2 3">
    <name type="scientific">Peptostreptococcus stomatis DSM 17678</name>
    <dbReference type="NCBI Taxonomy" id="596315"/>
    <lineage>
        <taxon>Bacteria</taxon>
        <taxon>Bacillati</taxon>
        <taxon>Bacillota</taxon>
        <taxon>Clostridia</taxon>
        <taxon>Peptostreptococcales</taxon>
        <taxon>Peptostreptococcaceae</taxon>
        <taxon>Peptostreptococcus</taxon>
    </lineage>
</organism>
<dbReference type="EMBL" id="ADGQ01000066">
    <property type="protein sequence ID" value="EFM64184.1"/>
    <property type="molecule type" value="Genomic_DNA"/>
</dbReference>
<dbReference type="InterPro" id="IPR014578">
    <property type="entry name" value="Pesterase_CT488"/>
</dbReference>
<dbReference type="Gene3D" id="3.60.21.10">
    <property type="match status" value="1"/>
</dbReference>
<reference evidence="2 3" key="1">
    <citation type="submission" date="2010-08" db="EMBL/GenBank/DDBJ databases">
        <authorList>
            <person name="Harkins D.M."/>
            <person name="Madupu R."/>
            <person name="Durkin A.S."/>
            <person name="Torralba M."/>
            <person name="Methe B."/>
            <person name="Sutton G.G."/>
            <person name="Nelson K.E."/>
        </authorList>
    </citation>
    <scope>NUCLEOTIDE SEQUENCE [LARGE SCALE GENOMIC DNA]</scope>
    <source>
        <strain evidence="2 3">DSM 17678</strain>
    </source>
</reference>
<dbReference type="InterPro" id="IPR051158">
    <property type="entry name" value="Metallophosphoesterase_sf"/>
</dbReference>
<dbReference type="PANTHER" id="PTHR31302:SF22">
    <property type="entry name" value="PHOSPHOESTERASE"/>
    <property type="match status" value="1"/>
</dbReference>
<dbReference type="RefSeq" id="WP_007790509.1">
    <property type="nucleotide sequence ID" value="NZ_ADGQ01000066.1"/>
</dbReference>
<accession>E0E4I6</accession>
<protein>
    <submittedName>
        <fullName evidence="2">Ser/Thr phosphatase family protein</fullName>
    </submittedName>
</protein>
<dbReference type="eggNOG" id="COG1768">
    <property type="taxonomic scope" value="Bacteria"/>
</dbReference>
<evidence type="ECO:0000313" key="2">
    <source>
        <dbReference type="EMBL" id="EFM64184.1"/>
    </source>
</evidence>
<dbReference type="Pfam" id="PF00149">
    <property type="entry name" value="Metallophos"/>
    <property type="match status" value="1"/>
</dbReference>
<name>E0E4I6_9FIRM</name>
<keyword evidence="3" id="KW-1185">Reference proteome</keyword>
<dbReference type="OrthoDB" id="8610138at2"/>